<dbReference type="STRING" id="1121485.GCA_000426485_03270"/>
<dbReference type="Gene3D" id="1.10.10.60">
    <property type="entry name" value="Homeodomain-like"/>
    <property type="match status" value="1"/>
</dbReference>
<keyword evidence="2" id="KW-0067">ATP-binding</keyword>
<keyword evidence="5" id="KW-0804">Transcription</keyword>
<dbReference type="PROSITE" id="PS50110">
    <property type="entry name" value="RESPONSE_REGULATORY"/>
    <property type="match status" value="1"/>
</dbReference>
<evidence type="ECO:0000256" key="3">
    <source>
        <dbReference type="ARBA" id="ARBA00023015"/>
    </source>
</evidence>
<dbReference type="InterPro" id="IPR001789">
    <property type="entry name" value="Sig_transdc_resp-reg_receiver"/>
</dbReference>
<dbReference type="Gene3D" id="3.40.50.2300">
    <property type="match status" value="1"/>
</dbReference>
<accession>A0A4Y8L3F6</accession>
<evidence type="ECO:0000313" key="9">
    <source>
        <dbReference type="EMBL" id="TFD95580.1"/>
    </source>
</evidence>
<evidence type="ECO:0000256" key="2">
    <source>
        <dbReference type="ARBA" id="ARBA00022840"/>
    </source>
</evidence>
<dbReference type="InterPro" id="IPR002078">
    <property type="entry name" value="Sigma_54_int"/>
</dbReference>
<dbReference type="AlphaFoldDB" id="A0A4Y8L3F6"/>
<reference evidence="9 10" key="1">
    <citation type="submission" date="2019-03" db="EMBL/GenBank/DDBJ databases">
        <title>San Antonio Military Medical Center submission to MRSN (WRAIR), pending publication.</title>
        <authorList>
            <person name="Blyth D.M."/>
            <person name="Mccarthy S.L."/>
            <person name="Schall S.E."/>
            <person name="Stam J.A."/>
            <person name="Ong A.C."/>
            <person name="Mcgann P.T."/>
        </authorList>
    </citation>
    <scope>NUCLEOTIDE SEQUENCE [LARGE SCALE GENOMIC DNA]</scope>
    <source>
        <strain evidence="9 10">MRSN571793</strain>
    </source>
</reference>
<keyword evidence="1" id="KW-0547">Nucleotide-binding</keyword>
<dbReference type="InterPro" id="IPR003593">
    <property type="entry name" value="AAA+_ATPase"/>
</dbReference>
<dbReference type="InterPro" id="IPR002197">
    <property type="entry name" value="HTH_Fis"/>
</dbReference>
<evidence type="ECO:0000256" key="4">
    <source>
        <dbReference type="ARBA" id="ARBA00023125"/>
    </source>
</evidence>
<dbReference type="EMBL" id="SOML01000007">
    <property type="protein sequence ID" value="TFD95580.1"/>
    <property type="molecule type" value="Genomic_DNA"/>
</dbReference>
<protein>
    <submittedName>
        <fullName evidence="9">Sigma-54-dependent Fis family transcriptional regulator</fullName>
    </submittedName>
</protein>
<dbReference type="Pfam" id="PF00158">
    <property type="entry name" value="Sigma54_activat"/>
    <property type="match status" value="1"/>
</dbReference>
<evidence type="ECO:0000256" key="6">
    <source>
        <dbReference type="PROSITE-ProRule" id="PRU00169"/>
    </source>
</evidence>
<keyword evidence="10" id="KW-1185">Reference proteome</keyword>
<keyword evidence="3" id="KW-0805">Transcription regulation</keyword>
<evidence type="ECO:0000256" key="5">
    <source>
        <dbReference type="ARBA" id="ARBA00023163"/>
    </source>
</evidence>
<dbReference type="InterPro" id="IPR027417">
    <property type="entry name" value="P-loop_NTPase"/>
</dbReference>
<feature type="domain" description="Response regulatory" evidence="8">
    <location>
        <begin position="4"/>
        <end position="118"/>
    </location>
</feature>
<evidence type="ECO:0000313" key="10">
    <source>
        <dbReference type="Proteomes" id="UP000297861"/>
    </source>
</evidence>
<dbReference type="InterPro" id="IPR025944">
    <property type="entry name" value="Sigma_54_int_dom_CS"/>
</dbReference>
<dbReference type="Pfam" id="PF00072">
    <property type="entry name" value="Response_reg"/>
    <property type="match status" value="1"/>
</dbReference>
<dbReference type="PROSITE" id="PS00676">
    <property type="entry name" value="SIGMA54_INTERACT_2"/>
    <property type="match status" value="1"/>
</dbReference>
<comment type="caution">
    <text evidence="9">The sequence shown here is derived from an EMBL/GenBank/DDBJ whole genome shotgun (WGS) entry which is preliminary data.</text>
</comment>
<dbReference type="Gene3D" id="3.40.50.300">
    <property type="entry name" value="P-loop containing nucleotide triphosphate hydrolases"/>
    <property type="match status" value="1"/>
</dbReference>
<dbReference type="PRINTS" id="PR01590">
    <property type="entry name" value="HTHFIS"/>
</dbReference>
<dbReference type="PANTHER" id="PTHR32071:SF81">
    <property type="entry name" value="PROPIONATE CATABOLISM OPERON REGULATORY PROTEIN"/>
    <property type="match status" value="1"/>
</dbReference>
<dbReference type="Proteomes" id="UP000297861">
    <property type="component" value="Unassembled WGS sequence"/>
</dbReference>
<dbReference type="RefSeq" id="WP_026627076.1">
    <property type="nucleotide sequence ID" value="NZ_JAWZLG010000027.1"/>
</dbReference>
<dbReference type="PANTHER" id="PTHR32071">
    <property type="entry name" value="TRANSCRIPTIONAL REGULATORY PROTEIN"/>
    <property type="match status" value="1"/>
</dbReference>
<dbReference type="InterPro" id="IPR058031">
    <property type="entry name" value="AAA_lid_NorR"/>
</dbReference>
<dbReference type="SUPFAM" id="SSF46689">
    <property type="entry name" value="Homeodomain-like"/>
    <property type="match status" value="1"/>
</dbReference>
<dbReference type="OrthoDB" id="9810703at2"/>
<proteinExistence type="predicted"/>
<evidence type="ECO:0000259" key="7">
    <source>
        <dbReference type="PROSITE" id="PS50045"/>
    </source>
</evidence>
<dbReference type="FunFam" id="3.40.50.300:FF:000006">
    <property type="entry name" value="DNA-binding transcriptional regulator NtrC"/>
    <property type="match status" value="1"/>
</dbReference>
<keyword evidence="4" id="KW-0238">DNA-binding</keyword>
<dbReference type="Pfam" id="PF25601">
    <property type="entry name" value="AAA_lid_14"/>
    <property type="match status" value="1"/>
</dbReference>
<gene>
    <name evidence="9" type="ORF">E2605_12110</name>
</gene>
<dbReference type="GO" id="GO:0005524">
    <property type="term" value="F:ATP binding"/>
    <property type="evidence" value="ECO:0007669"/>
    <property type="project" value="UniProtKB-KW"/>
</dbReference>
<keyword evidence="6" id="KW-0597">Phosphoprotein</keyword>
<evidence type="ECO:0000256" key="1">
    <source>
        <dbReference type="ARBA" id="ARBA00022741"/>
    </source>
</evidence>
<dbReference type="GO" id="GO:0000160">
    <property type="term" value="P:phosphorelay signal transduction system"/>
    <property type="evidence" value="ECO:0007669"/>
    <property type="project" value="InterPro"/>
</dbReference>
<dbReference type="SMART" id="SM00448">
    <property type="entry name" value="REC"/>
    <property type="match status" value="1"/>
</dbReference>
<evidence type="ECO:0000259" key="8">
    <source>
        <dbReference type="PROSITE" id="PS50110"/>
    </source>
</evidence>
<organism evidence="9 10">
    <name type="scientific">Dysgonomonas capnocytophagoides</name>
    <dbReference type="NCBI Taxonomy" id="45254"/>
    <lineage>
        <taxon>Bacteria</taxon>
        <taxon>Pseudomonadati</taxon>
        <taxon>Bacteroidota</taxon>
        <taxon>Bacteroidia</taxon>
        <taxon>Bacteroidales</taxon>
        <taxon>Dysgonomonadaceae</taxon>
        <taxon>Dysgonomonas</taxon>
    </lineage>
</organism>
<feature type="modified residue" description="4-aspartylphosphate" evidence="6">
    <location>
        <position position="53"/>
    </location>
</feature>
<dbReference type="SUPFAM" id="SSF52540">
    <property type="entry name" value="P-loop containing nucleoside triphosphate hydrolases"/>
    <property type="match status" value="1"/>
</dbReference>
<dbReference type="GO" id="GO:0043565">
    <property type="term" value="F:sequence-specific DNA binding"/>
    <property type="evidence" value="ECO:0007669"/>
    <property type="project" value="InterPro"/>
</dbReference>
<dbReference type="GO" id="GO:0006355">
    <property type="term" value="P:regulation of DNA-templated transcription"/>
    <property type="evidence" value="ECO:0007669"/>
    <property type="project" value="InterPro"/>
</dbReference>
<dbReference type="Pfam" id="PF02954">
    <property type="entry name" value="HTH_8"/>
    <property type="match status" value="1"/>
</dbReference>
<dbReference type="InterPro" id="IPR011006">
    <property type="entry name" value="CheY-like_superfamily"/>
</dbReference>
<dbReference type="PROSITE" id="PS00688">
    <property type="entry name" value="SIGMA54_INTERACT_3"/>
    <property type="match status" value="1"/>
</dbReference>
<dbReference type="SUPFAM" id="SSF52172">
    <property type="entry name" value="CheY-like"/>
    <property type="match status" value="1"/>
</dbReference>
<dbReference type="SMART" id="SM00382">
    <property type="entry name" value="AAA"/>
    <property type="match status" value="1"/>
</dbReference>
<dbReference type="PROSITE" id="PS50045">
    <property type="entry name" value="SIGMA54_INTERACT_4"/>
    <property type="match status" value="1"/>
</dbReference>
<dbReference type="Gene3D" id="1.10.8.60">
    <property type="match status" value="1"/>
</dbReference>
<dbReference type="CDD" id="cd00009">
    <property type="entry name" value="AAA"/>
    <property type="match status" value="1"/>
</dbReference>
<name>A0A4Y8L3F6_9BACT</name>
<dbReference type="InterPro" id="IPR009057">
    <property type="entry name" value="Homeodomain-like_sf"/>
</dbReference>
<dbReference type="InterPro" id="IPR025943">
    <property type="entry name" value="Sigma_54_int_dom_ATP-bd_2"/>
</dbReference>
<feature type="domain" description="Sigma-54 factor interaction" evidence="7">
    <location>
        <begin position="136"/>
        <end position="365"/>
    </location>
</feature>
<sequence length="437" mass="49135">MGFKVLIVEDDSTFGIILKKWFSKNGFDVLVCPTIYEAKKELSSADFKLIITDLKLPDGDGIMLLTWIKEKGINAPVIIITGYGDVQSAVAAIKLGAYDYIEKPLNPEIFKSKIDDALKQKTPTLPKKDFTTTNIVYGTSERSKQMYDHIKLVAPTHLSVLIRGESGTGKESAAKLIHDHSRRKNAPFIAVDCGSLSKDLAPSELFGHLKGAFTSAIADKKGVFEQAEGGTVFLDEVGNLSYDVQVQLLRAIQELKVRPVGSATDIKVDVRMIVATNENLEAAILDGRFREDLYHRLNEFTLQIPPLRERSDDILLFVNSFLADANNELERNVERFSPESISILKEYHWPGNLRELKNVIRRTVLFTKGTEITPDLLPDFMRVPLQMEKVSLDIPDEREQIEKALKITKGNKSKAAILLNIDRKTLYNKMHQYGMKI</sequence>